<dbReference type="InterPro" id="IPR007497">
    <property type="entry name" value="SIMPL/DUF541"/>
</dbReference>
<accession>A0ABS7BHN7</accession>
<feature type="signal peptide" evidence="1">
    <location>
        <begin position="1"/>
        <end position="26"/>
    </location>
</feature>
<dbReference type="Proteomes" id="UP001519863">
    <property type="component" value="Unassembled WGS sequence"/>
</dbReference>
<sequence>MVLSRFAASVAALTTLVALTAGPAAAAPALDSVTVTGTGDVFGEPDVLVADFAAEAGAATVAEAMERASAAATRMRDTLVSAGVVAADLQTSHADISAQRDDKGKITGYTVTQGLTAKIRDLPKAGTVLTETVTAGGDAARLNAVSFAIDDDAALLAEARRKAFADAKGKAELYAGAAGRKLGRVIRVSEATSDDGGGIGGPDHKFAADAAMPVEPGRQRLTANVTVEWLLLR</sequence>
<evidence type="ECO:0000313" key="2">
    <source>
        <dbReference type="EMBL" id="MBW6440393.1"/>
    </source>
</evidence>
<dbReference type="RefSeq" id="WP_220149493.1">
    <property type="nucleotide sequence ID" value="NZ_JAHXZI010000048.1"/>
</dbReference>
<gene>
    <name evidence="2" type="ORF">KZ829_42400</name>
</gene>
<dbReference type="PANTHER" id="PTHR34387:SF1">
    <property type="entry name" value="PERIPLASMIC IMMUNOGENIC PROTEIN"/>
    <property type="match status" value="1"/>
</dbReference>
<name>A0ABS7BHN7_9ACTN</name>
<proteinExistence type="predicted"/>
<reference evidence="2 3" key="1">
    <citation type="journal article" date="2013" name="Antonie Van Leeuwenhoek">
        <title>Actinoplanes hulinensis sp. nov., a novel actinomycete isolated from soybean root (Glycine max (L.) Merr).</title>
        <authorList>
            <person name="Shen Y."/>
            <person name="Liu C."/>
            <person name="Wang X."/>
            <person name="Zhao J."/>
            <person name="Jia F."/>
            <person name="Zhang Y."/>
            <person name="Wang L."/>
            <person name="Yang D."/>
            <person name="Xiang W."/>
        </authorList>
    </citation>
    <scope>NUCLEOTIDE SEQUENCE [LARGE SCALE GENOMIC DNA]</scope>
    <source>
        <strain evidence="2 3">NEAU-M9</strain>
    </source>
</reference>
<dbReference type="Pfam" id="PF04402">
    <property type="entry name" value="SIMPL"/>
    <property type="match status" value="1"/>
</dbReference>
<dbReference type="EMBL" id="JAHXZI010000048">
    <property type="protein sequence ID" value="MBW6440393.1"/>
    <property type="molecule type" value="Genomic_DNA"/>
</dbReference>
<dbReference type="Gene3D" id="3.30.70.2970">
    <property type="entry name" value="Protein of unknown function (DUF541), domain 2"/>
    <property type="match status" value="1"/>
</dbReference>
<feature type="chain" id="PRO_5045876171" evidence="1">
    <location>
        <begin position="27"/>
        <end position="233"/>
    </location>
</feature>
<keyword evidence="1" id="KW-0732">Signal</keyword>
<dbReference type="Gene3D" id="3.30.110.170">
    <property type="entry name" value="Protein of unknown function (DUF541), domain 1"/>
    <property type="match status" value="1"/>
</dbReference>
<evidence type="ECO:0000313" key="3">
    <source>
        <dbReference type="Proteomes" id="UP001519863"/>
    </source>
</evidence>
<evidence type="ECO:0000256" key="1">
    <source>
        <dbReference type="SAM" id="SignalP"/>
    </source>
</evidence>
<dbReference type="InterPro" id="IPR052022">
    <property type="entry name" value="26kDa_periplasmic_antigen"/>
</dbReference>
<organism evidence="2 3">
    <name type="scientific">Actinoplanes hulinensis</name>
    <dbReference type="NCBI Taxonomy" id="1144547"/>
    <lineage>
        <taxon>Bacteria</taxon>
        <taxon>Bacillati</taxon>
        <taxon>Actinomycetota</taxon>
        <taxon>Actinomycetes</taxon>
        <taxon>Micromonosporales</taxon>
        <taxon>Micromonosporaceae</taxon>
        <taxon>Actinoplanes</taxon>
    </lineage>
</organism>
<dbReference type="PANTHER" id="PTHR34387">
    <property type="entry name" value="SLR1258 PROTEIN"/>
    <property type="match status" value="1"/>
</dbReference>
<protein>
    <submittedName>
        <fullName evidence="2">SIMPL domain-containing protein</fullName>
    </submittedName>
</protein>
<comment type="caution">
    <text evidence="2">The sequence shown here is derived from an EMBL/GenBank/DDBJ whole genome shotgun (WGS) entry which is preliminary data.</text>
</comment>
<keyword evidence="3" id="KW-1185">Reference proteome</keyword>